<comment type="subunit">
    <text evidence="4 10">Homotetramer.</text>
</comment>
<dbReference type="Pfam" id="PF00576">
    <property type="entry name" value="Transthyretin"/>
    <property type="match status" value="1"/>
</dbReference>
<gene>
    <name evidence="12" type="ORF">SAMN05216201_108106</name>
</gene>
<comment type="similarity">
    <text evidence="3 10">Belongs to the transthyretin family. 5-hydroxyisourate hydrolase subfamily.</text>
</comment>
<dbReference type="GO" id="GO:0033971">
    <property type="term" value="F:hydroxyisourate hydrolase activity"/>
    <property type="evidence" value="ECO:0007669"/>
    <property type="project" value="UniProtKB-EC"/>
</dbReference>
<keyword evidence="13" id="KW-1185">Reference proteome</keyword>
<dbReference type="EC" id="3.5.2.17" evidence="5 10"/>
<feature type="binding site" evidence="9">
    <location>
        <position position="113"/>
    </location>
    <ligand>
        <name>substrate</name>
    </ligand>
</feature>
<dbReference type="InterPro" id="IPR036817">
    <property type="entry name" value="Transthyretin/HIU_hydrolase_sf"/>
</dbReference>
<dbReference type="OrthoDB" id="9792386at2"/>
<evidence type="ECO:0000256" key="6">
    <source>
        <dbReference type="ARBA" id="ARBA00017539"/>
    </source>
</evidence>
<name>A0A1H6YW50_9PSED</name>
<dbReference type="GO" id="GO:0006144">
    <property type="term" value="P:purine nucleobase metabolic process"/>
    <property type="evidence" value="ECO:0007669"/>
    <property type="project" value="UniProtKB-KW"/>
</dbReference>
<dbReference type="STRING" id="915471.SAMN05216201_108106"/>
<evidence type="ECO:0000313" key="12">
    <source>
        <dbReference type="EMBL" id="SEJ41592.1"/>
    </source>
</evidence>
<feature type="binding site" evidence="9">
    <location>
        <position position="7"/>
    </location>
    <ligand>
        <name>substrate</name>
    </ligand>
</feature>
<keyword evidence="7 10" id="KW-0659">Purine metabolism</keyword>
<dbReference type="NCBIfam" id="TIGR02962">
    <property type="entry name" value="hdxy_isourate"/>
    <property type="match status" value="1"/>
</dbReference>
<comment type="catalytic activity">
    <reaction evidence="1 10">
        <text>5-hydroxyisourate + H2O = 5-hydroxy-2-oxo-4-ureido-2,5-dihydro-1H-imidazole-5-carboxylate + H(+)</text>
        <dbReference type="Rhea" id="RHEA:23736"/>
        <dbReference type="ChEBI" id="CHEBI:15377"/>
        <dbReference type="ChEBI" id="CHEBI:15378"/>
        <dbReference type="ChEBI" id="CHEBI:18072"/>
        <dbReference type="ChEBI" id="CHEBI:58639"/>
        <dbReference type="EC" id="3.5.2.17"/>
    </reaction>
</comment>
<evidence type="ECO:0000256" key="1">
    <source>
        <dbReference type="ARBA" id="ARBA00001043"/>
    </source>
</evidence>
<dbReference type="PRINTS" id="PR00189">
    <property type="entry name" value="TRNSTHYRETIN"/>
</dbReference>
<proteinExistence type="inferred from homology"/>
<evidence type="ECO:0000256" key="9">
    <source>
        <dbReference type="PIRSR" id="PIRSR600895-51"/>
    </source>
</evidence>
<evidence type="ECO:0000256" key="2">
    <source>
        <dbReference type="ARBA" id="ARBA00002704"/>
    </source>
</evidence>
<comment type="function">
    <text evidence="2">Catalyzes the hydrolysis of 5-hydroxyisourate (HIU) to 2-oxo-4-hydroxy-4-carboxy-5-ureidoimidazoline (OHCU).</text>
</comment>
<dbReference type="PANTHER" id="PTHR10395">
    <property type="entry name" value="URICASE AND TRANSTHYRETIN-RELATED"/>
    <property type="match status" value="1"/>
</dbReference>
<reference evidence="13" key="1">
    <citation type="submission" date="2016-10" db="EMBL/GenBank/DDBJ databases">
        <authorList>
            <person name="Varghese N."/>
            <person name="Submissions S."/>
        </authorList>
    </citation>
    <scope>NUCLEOTIDE SEQUENCE [LARGE SCALE GENOMIC DNA]</scope>
    <source>
        <strain evidence="13">LMG 25967</strain>
    </source>
</reference>
<dbReference type="InterPro" id="IPR000895">
    <property type="entry name" value="Transthyretin/HIU_hydrolase"/>
</dbReference>
<dbReference type="InterPro" id="IPR014306">
    <property type="entry name" value="Hydroxyisourate_hydrolase"/>
</dbReference>
<dbReference type="PANTHER" id="PTHR10395:SF7">
    <property type="entry name" value="5-HYDROXYISOURATE HYDROLASE"/>
    <property type="match status" value="1"/>
</dbReference>
<organism evidence="12 13">
    <name type="scientific">Pseudomonas linyingensis</name>
    <dbReference type="NCBI Taxonomy" id="915471"/>
    <lineage>
        <taxon>Bacteria</taxon>
        <taxon>Pseudomonadati</taxon>
        <taxon>Pseudomonadota</taxon>
        <taxon>Gammaproteobacteria</taxon>
        <taxon>Pseudomonadales</taxon>
        <taxon>Pseudomonadaceae</taxon>
        <taxon>Pseudomonas</taxon>
    </lineage>
</organism>
<feature type="binding site" evidence="9">
    <location>
        <position position="45"/>
    </location>
    <ligand>
        <name>substrate</name>
    </ligand>
</feature>
<evidence type="ECO:0000256" key="5">
    <source>
        <dbReference type="ARBA" id="ARBA00012609"/>
    </source>
</evidence>
<dbReference type="InterPro" id="IPR023419">
    <property type="entry name" value="Transthyretin_CS"/>
</dbReference>
<dbReference type="Gene3D" id="2.60.40.180">
    <property type="entry name" value="Transthyretin/hydroxyisourate hydrolase domain"/>
    <property type="match status" value="1"/>
</dbReference>
<evidence type="ECO:0000313" key="13">
    <source>
        <dbReference type="Proteomes" id="UP000242930"/>
    </source>
</evidence>
<dbReference type="SUPFAM" id="SSF49472">
    <property type="entry name" value="Transthyretin (synonym: prealbumin)"/>
    <property type="match status" value="1"/>
</dbReference>
<keyword evidence="8 10" id="KW-0378">Hydrolase</keyword>
<dbReference type="InterPro" id="IPR023416">
    <property type="entry name" value="Transthyretin/HIU_hydrolase_d"/>
</dbReference>
<protein>
    <recommendedName>
        <fullName evidence="6 10">5-hydroxyisourate hydrolase</fullName>
        <shortName evidence="10">HIU hydrolase</shortName>
        <shortName evidence="10">HIUHase</shortName>
        <ecNumber evidence="5 10">3.5.2.17</ecNumber>
    </recommendedName>
</protein>
<dbReference type="AlphaFoldDB" id="A0A1H6YW50"/>
<dbReference type="EMBL" id="FNZE01000008">
    <property type="protein sequence ID" value="SEJ41592.1"/>
    <property type="molecule type" value="Genomic_DNA"/>
</dbReference>
<dbReference type="RefSeq" id="WP_090311033.1">
    <property type="nucleotide sequence ID" value="NZ_FNZE01000008.1"/>
</dbReference>
<evidence type="ECO:0000256" key="4">
    <source>
        <dbReference type="ARBA" id="ARBA00011881"/>
    </source>
</evidence>
<evidence type="ECO:0000256" key="10">
    <source>
        <dbReference type="RuleBase" id="RU361270"/>
    </source>
</evidence>
<evidence type="ECO:0000256" key="8">
    <source>
        <dbReference type="ARBA" id="ARBA00022801"/>
    </source>
</evidence>
<evidence type="ECO:0000256" key="7">
    <source>
        <dbReference type="ARBA" id="ARBA00022631"/>
    </source>
</evidence>
<evidence type="ECO:0000259" key="11">
    <source>
        <dbReference type="Pfam" id="PF00576"/>
    </source>
</evidence>
<accession>A0A1H6YW50</accession>
<sequence>MGKLTTHVLDATHGCPGAGIALLLYRLDGEQRRLLREVATNADGRCDEPLLQGENLVAGVYELHFHIGDYYRQRGVALPEPAFLDVVVLRVGLSDEGHYHVPLLVSPYSYSTYRGS</sequence>
<dbReference type="FunFam" id="2.60.40.180:FF:000005">
    <property type="entry name" value="5-hydroxyisourate hydrolase"/>
    <property type="match status" value="1"/>
</dbReference>
<feature type="domain" description="Transthyretin/hydroxyisourate hydrolase" evidence="11">
    <location>
        <begin position="4"/>
        <end position="115"/>
    </location>
</feature>
<evidence type="ECO:0000256" key="3">
    <source>
        <dbReference type="ARBA" id="ARBA00009850"/>
    </source>
</evidence>
<dbReference type="CDD" id="cd05822">
    <property type="entry name" value="TLP_HIUase"/>
    <property type="match status" value="1"/>
</dbReference>
<dbReference type="Proteomes" id="UP000242930">
    <property type="component" value="Unassembled WGS sequence"/>
</dbReference>
<dbReference type="PROSITE" id="PS00769">
    <property type="entry name" value="TRANSTHYRETIN_2"/>
    <property type="match status" value="1"/>
</dbReference>